<accession>A0A7Y1M7I8</accession>
<dbReference type="EMBL" id="JAAQYH010000018">
    <property type="protein sequence ID" value="NNA76497.1"/>
    <property type="molecule type" value="Genomic_DNA"/>
</dbReference>
<keyword evidence="1" id="KW-0521">NADP</keyword>
<protein>
    <recommendedName>
        <fullName evidence="3">Dihydrodipicolinate reductase N-terminal domain-containing protein</fullName>
    </recommendedName>
</protein>
<gene>
    <name evidence="4" type="ORF">HBO13_28075</name>
</gene>
<dbReference type="AlphaFoldDB" id="A0A7Y1M7I8"/>
<dbReference type="Gene3D" id="3.40.50.720">
    <property type="entry name" value="NAD(P)-binding Rossmann-like Domain"/>
    <property type="match status" value="1"/>
</dbReference>
<evidence type="ECO:0000259" key="3">
    <source>
        <dbReference type="Pfam" id="PF01113"/>
    </source>
</evidence>
<evidence type="ECO:0000256" key="1">
    <source>
        <dbReference type="ARBA" id="ARBA00022857"/>
    </source>
</evidence>
<dbReference type="Proteomes" id="UP000535954">
    <property type="component" value="Unassembled WGS sequence"/>
</dbReference>
<evidence type="ECO:0000313" key="5">
    <source>
        <dbReference type="Proteomes" id="UP000535954"/>
    </source>
</evidence>
<reference evidence="4 5" key="1">
    <citation type="journal article" date="2020" name="Front. Microbiol.">
        <title>Genetic Organization of the aprX-lipA2 Operon Affects the Proteolytic Potential of Pseudomonas Species in Milk.</title>
        <authorList>
            <person name="Maier C."/>
            <person name="Huptas C."/>
            <person name="von Neubeck M."/>
            <person name="Scherer S."/>
            <person name="Wenning M."/>
            <person name="Lucking G."/>
        </authorList>
    </citation>
    <scope>NUCLEOTIDE SEQUENCE [LARGE SCALE GENOMIC DNA]</scope>
    <source>
        <strain evidence="4 5">WS 5405</strain>
    </source>
</reference>
<dbReference type="CDD" id="cd24146">
    <property type="entry name" value="nat-AmDH_N_like"/>
    <property type="match status" value="1"/>
</dbReference>
<organism evidence="4 5">
    <name type="scientific">Pseudomonas lactis</name>
    <dbReference type="NCBI Taxonomy" id="1615674"/>
    <lineage>
        <taxon>Bacteria</taxon>
        <taxon>Pseudomonadati</taxon>
        <taxon>Pseudomonadota</taxon>
        <taxon>Gammaproteobacteria</taxon>
        <taxon>Pseudomonadales</taxon>
        <taxon>Pseudomonadaceae</taxon>
        <taxon>Pseudomonas</taxon>
    </lineage>
</organism>
<dbReference type="Pfam" id="PF01113">
    <property type="entry name" value="DapB_N"/>
    <property type="match status" value="1"/>
</dbReference>
<dbReference type="InterPro" id="IPR000846">
    <property type="entry name" value="DapB_N"/>
</dbReference>
<dbReference type="RefSeq" id="WP_169900390.1">
    <property type="nucleotide sequence ID" value="NZ_JAAQYH010000018.1"/>
</dbReference>
<comment type="caution">
    <text evidence="4">The sequence shown here is derived from an EMBL/GenBank/DDBJ whole genome shotgun (WGS) entry which is preliminary data.</text>
</comment>
<dbReference type="InterPro" id="IPR036291">
    <property type="entry name" value="NAD(P)-bd_dom_sf"/>
</dbReference>
<dbReference type="GO" id="GO:0008839">
    <property type="term" value="F:4-hydroxy-tetrahydrodipicolinate reductase"/>
    <property type="evidence" value="ECO:0007669"/>
    <property type="project" value="InterPro"/>
</dbReference>
<evidence type="ECO:0000313" key="4">
    <source>
        <dbReference type="EMBL" id="NNA76497.1"/>
    </source>
</evidence>
<sequence length="356" mass="38620">MYRIIQWATGSMGAAIVRGVLDHPDLEMVGAYVYSDSKSGVDVGTLVGRPAAGVHATNNVEAILAADADVVVHAGRVGPYGSHDEDIIRLLESGKNVISINGYTYTEYWNNERSKRLQEACIKGNSTLCGAGLNPGFIAEQVATLVTGLSSSVDHVEIVESADATKLRDPNYLFDALGFGADPKIRSANDPSWLPVAAFNGMYEETIGLVAYRLGMTLDRVESDHIVHTAKADIPVYAGIVRAGTVSHTNWRWHGIVGGKRRLTLSIHWYVDPTNLDEPNPPLWKVNVTGHPGARISINVEKHPDDRSKMSPEQYAVAARVINLIPLVVAAKPGLMRLPTTTPFRDDYLTSGNTQV</sequence>
<feature type="domain" description="Dihydrodipicolinate reductase N-terminal" evidence="3">
    <location>
        <begin position="8"/>
        <end position="72"/>
    </location>
</feature>
<dbReference type="GO" id="GO:0009089">
    <property type="term" value="P:lysine biosynthetic process via diaminopimelate"/>
    <property type="evidence" value="ECO:0007669"/>
    <property type="project" value="InterPro"/>
</dbReference>
<evidence type="ECO:0000256" key="2">
    <source>
        <dbReference type="ARBA" id="ARBA00023002"/>
    </source>
</evidence>
<dbReference type="SUPFAM" id="SSF51735">
    <property type="entry name" value="NAD(P)-binding Rossmann-fold domains"/>
    <property type="match status" value="1"/>
</dbReference>
<name>A0A7Y1M7I8_9PSED</name>
<keyword evidence="2" id="KW-0560">Oxidoreductase</keyword>
<proteinExistence type="predicted"/>